<reference evidence="6" key="1">
    <citation type="journal article" date="2023" name="Insect Mol. Biol.">
        <title>Genome sequencing provides insights into the evolution of gene families encoding plant cell wall-degrading enzymes in longhorned beetles.</title>
        <authorList>
            <person name="Shin N.R."/>
            <person name="Okamura Y."/>
            <person name="Kirsch R."/>
            <person name="Pauchet Y."/>
        </authorList>
    </citation>
    <scope>NUCLEOTIDE SEQUENCE</scope>
    <source>
        <strain evidence="6">AMC_N1</strain>
    </source>
</reference>
<dbReference type="PANTHER" id="PTHR11610:SF151">
    <property type="entry name" value="PHOSPHOLIPASE A1 MEMBER A-LIKE PROTEIN"/>
    <property type="match status" value="1"/>
</dbReference>
<dbReference type="Proteomes" id="UP001162162">
    <property type="component" value="Unassembled WGS sequence"/>
</dbReference>
<dbReference type="InterPro" id="IPR000734">
    <property type="entry name" value="TAG_lipase"/>
</dbReference>
<dbReference type="InterPro" id="IPR029058">
    <property type="entry name" value="AB_hydrolase_fold"/>
</dbReference>
<gene>
    <name evidence="6" type="ORF">NQ318_016627</name>
</gene>
<feature type="domain" description="Lipase" evidence="5">
    <location>
        <begin position="16"/>
        <end position="75"/>
    </location>
</feature>
<accession>A0AAV8X9W4</accession>
<evidence type="ECO:0000256" key="2">
    <source>
        <dbReference type="ARBA" id="ARBA00010701"/>
    </source>
</evidence>
<dbReference type="GO" id="GO:0016042">
    <property type="term" value="P:lipid catabolic process"/>
    <property type="evidence" value="ECO:0007669"/>
    <property type="project" value="TreeGrafter"/>
</dbReference>
<dbReference type="GO" id="GO:0016298">
    <property type="term" value="F:lipase activity"/>
    <property type="evidence" value="ECO:0007669"/>
    <property type="project" value="InterPro"/>
</dbReference>
<keyword evidence="3" id="KW-0964">Secreted</keyword>
<comment type="caution">
    <text evidence="6">The sequence shown here is derived from an EMBL/GenBank/DDBJ whole genome shotgun (WGS) entry which is preliminary data.</text>
</comment>
<evidence type="ECO:0000256" key="1">
    <source>
        <dbReference type="ARBA" id="ARBA00004613"/>
    </source>
</evidence>
<evidence type="ECO:0000256" key="4">
    <source>
        <dbReference type="RuleBase" id="RU004262"/>
    </source>
</evidence>
<dbReference type="Pfam" id="PF00151">
    <property type="entry name" value="Lipase"/>
    <property type="match status" value="1"/>
</dbReference>
<protein>
    <recommendedName>
        <fullName evidence="5">Lipase domain-containing protein</fullName>
    </recommendedName>
</protein>
<evidence type="ECO:0000259" key="5">
    <source>
        <dbReference type="Pfam" id="PF00151"/>
    </source>
</evidence>
<dbReference type="AlphaFoldDB" id="A0AAV8X9W4"/>
<sequence>MQHYFGNVKLLKDPAHTLWKMVLGFFACNHHRAALYFAETINTPKGFWGWPCPSFVQYLMGNCPPRDPQIIMGEHISRAARGVYLVITESVAPYAIGKYDGPEIEILLKSEKDRTDIIDKYKKQVIQYLDEDSLVEQLYSGNGQNQLHTEFVDNIFDVTLNVSNIVNSLVQKAMLGYTQLRKIWEIYDRDNIH</sequence>
<dbReference type="GO" id="GO:0017171">
    <property type="term" value="F:serine hydrolase activity"/>
    <property type="evidence" value="ECO:0007669"/>
    <property type="project" value="TreeGrafter"/>
</dbReference>
<keyword evidence="7" id="KW-1185">Reference proteome</keyword>
<dbReference type="GO" id="GO:0005615">
    <property type="term" value="C:extracellular space"/>
    <property type="evidence" value="ECO:0007669"/>
    <property type="project" value="TreeGrafter"/>
</dbReference>
<evidence type="ECO:0000313" key="6">
    <source>
        <dbReference type="EMBL" id="KAJ8935334.1"/>
    </source>
</evidence>
<dbReference type="EMBL" id="JAPWTK010000894">
    <property type="protein sequence ID" value="KAJ8935334.1"/>
    <property type="molecule type" value="Genomic_DNA"/>
</dbReference>
<name>A0AAV8X9W4_9CUCU</name>
<proteinExistence type="inferred from homology"/>
<dbReference type="InterPro" id="IPR013818">
    <property type="entry name" value="Lipase"/>
</dbReference>
<comment type="similarity">
    <text evidence="2 4">Belongs to the AB hydrolase superfamily. Lipase family.</text>
</comment>
<evidence type="ECO:0000313" key="7">
    <source>
        <dbReference type="Proteomes" id="UP001162162"/>
    </source>
</evidence>
<organism evidence="6 7">
    <name type="scientific">Aromia moschata</name>
    <dbReference type="NCBI Taxonomy" id="1265417"/>
    <lineage>
        <taxon>Eukaryota</taxon>
        <taxon>Metazoa</taxon>
        <taxon>Ecdysozoa</taxon>
        <taxon>Arthropoda</taxon>
        <taxon>Hexapoda</taxon>
        <taxon>Insecta</taxon>
        <taxon>Pterygota</taxon>
        <taxon>Neoptera</taxon>
        <taxon>Endopterygota</taxon>
        <taxon>Coleoptera</taxon>
        <taxon>Polyphaga</taxon>
        <taxon>Cucujiformia</taxon>
        <taxon>Chrysomeloidea</taxon>
        <taxon>Cerambycidae</taxon>
        <taxon>Cerambycinae</taxon>
        <taxon>Callichromatini</taxon>
        <taxon>Aromia</taxon>
    </lineage>
</organism>
<comment type="subcellular location">
    <subcellularLocation>
        <location evidence="1">Secreted</location>
    </subcellularLocation>
</comment>
<evidence type="ECO:0000256" key="3">
    <source>
        <dbReference type="ARBA" id="ARBA00022525"/>
    </source>
</evidence>
<dbReference type="SUPFAM" id="SSF53474">
    <property type="entry name" value="alpha/beta-Hydrolases"/>
    <property type="match status" value="1"/>
</dbReference>
<dbReference type="Gene3D" id="3.40.50.1820">
    <property type="entry name" value="alpha/beta hydrolase"/>
    <property type="match status" value="1"/>
</dbReference>
<dbReference type="PANTHER" id="PTHR11610">
    <property type="entry name" value="LIPASE"/>
    <property type="match status" value="1"/>
</dbReference>